<keyword evidence="2" id="KW-0812">Transmembrane</keyword>
<feature type="transmembrane region" description="Helical" evidence="2">
    <location>
        <begin position="32"/>
        <end position="53"/>
    </location>
</feature>
<gene>
    <name evidence="3" type="primary">hpsA</name>
    <name evidence="3" type="ORF">JX360_04090</name>
</gene>
<comment type="caution">
    <text evidence="3">The sequence shown here is derived from an EMBL/GenBank/DDBJ whole genome shotgun (WGS) entry which is preliminary data.</text>
</comment>
<name>A0ABT0C8I8_THEVL</name>
<accession>A0ABT0C8I8</accession>
<dbReference type="Proteomes" id="UP000830835">
    <property type="component" value="Unassembled WGS sequence"/>
</dbReference>
<evidence type="ECO:0000313" key="3">
    <source>
        <dbReference type="EMBL" id="MCJ2542093.1"/>
    </source>
</evidence>
<feature type="compositionally biased region" description="Polar residues" evidence="1">
    <location>
        <begin position="430"/>
        <end position="439"/>
    </location>
</feature>
<evidence type="ECO:0000313" key="4">
    <source>
        <dbReference type="Proteomes" id="UP000830835"/>
    </source>
</evidence>
<keyword evidence="2" id="KW-0472">Membrane</keyword>
<proteinExistence type="predicted"/>
<feature type="region of interest" description="Disordered" evidence="1">
    <location>
        <begin position="2088"/>
        <end position="2109"/>
    </location>
</feature>
<organism evidence="3 4">
    <name type="scientific">Thermostichus vulcanus str. 'Rupite'</name>
    <dbReference type="NCBI Taxonomy" id="2813851"/>
    <lineage>
        <taxon>Bacteria</taxon>
        <taxon>Bacillati</taxon>
        <taxon>Cyanobacteriota</taxon>
        <taxon>Cyanophyceae</taxon>
        <taxon>Thermostichales</taxon>
        <taxon>Thermostichaceae</taxon>
        <taxon>Thermostichus</taxon>
    </lineage>
</organism>
<dbReference type="NCBIfam" id="NF038301">
    <property type="entry name" value="EPS_HpsA"/>
    <property type="match status" value="1"/>
</dbReference>
<evidence type="ECO:0000256" key="2">
    <source>
        <dbReference type="SAM" id="Phobius"/>
    </source>
</evidence>
<keyword evidence="2" id="KW-1133">Transmembrane helix</keyword>
<protein>
    <submittedName>
        <fullName evidence="3">Hormogonium polysaccharide biosynthesis protein HpsA</fullName>
    </submittedName>
</protein>
<sequence length="2491" mass="270430">MPAPSTLLLKLTLRLLGSLKTRVSRHKIRQKGFVLPIAILIVLVLSLVTVGLLTRSTQRSVQTQVERAGQTVSRQLNAAIDRARAKIDFLIRDPRLPNSAPTDAQFSSALINDGVLVTRNDDEPYILPDENQFVITTDIQVEDPPNSGNFVNVPVRAPAWWFLVDTDNNGTDDSVTVYTILSTRRAAGNDFEDNDLTDTERARRLMIRSGPLQGSALAGCTDAPTDQTVNPNVGDWFQVGSALYKPFQVYAVTLPVQGADSTTRAISALQFQQDRRRDLLNKWGAFSRGDMEYFFTPGYNWNGAIYAGGSLFFRYGPNNLFRAFTISSEQSCFYMPADNSEIKAFGELVAGAIGYAGEEASDNLIFDAHPGLADVEPSQPYPRLNNLNFDSVQNGTTPENVALDPLELQLFGRTRNRGSYTRDPEGWATSPINVRRSPTSGPPGRVDAGGFEAGPTQVCPPYVDDVYRADNRFGPKASYDRPPITPDPNTGCDVPTFAATFNQTAGELIPGTAVNNQNESLTAENPAPGALSEVGLDGYWERRSRFEGLRVIVGQRLELTRTDTLPLPLVPPTSELTGLQPFFISNEARQRLTLRDNPAAVQATAVYHYSQNNGNFPVACLATVAHPASPDSLRRASTFPLGSQTNQLGINFFTGQGTNVWEYDPAPMQNRLTPGTPLWTALTNLANFAGDPQGAFPPTQEPGRIHPDPFITAFGNFSELRRAIEIVNNDPANLNGLSLADRTTLQTAGCMLGMLADNILRIQTAAEEGDPAAQILWNDIDASRRGERDTNSATGEPVHRFYLPLRYIFPITPSTTSFFDETDPLETERRAAYSFLPNRVRYQAVNDLSQVALQPRAGIGNWALPHAPQACPSGSGGIEPGPNSNQFELIRIGTQCHRVPFKDSVFYDGREAMAVRALNVDLALLTNNVNNQANGLIGGDTWLPAGIEENREGGIFYAFREDAVREDAIARPPLGNFAGYQTAWRNNNARGELGSAGVMNAGQPGRGTVNNQTVWDPPVSNVPPDNTGLSPKPVDYYADPDRRPYGFRLRNGAVLRRGGLNPDEAIFGLSFISDNPVYIQGDFNLHQDANGNRLEEFTNLLTFGGDGLYNNFYGRLRQNENANFARALGDLWRPADILGDSVNILSSDFCDGSIDDGLIQDGTLNGGGSSFVANRDYQSGRASAPRRNQYYGCTGPNLGANTSFLNQALVIRGNNWPAPDPNNAGAGVLRFDNTGGAQNLGNNTNQPGWPDLFARDTVFARFDNTDGDPSNDDRTAGGGVPQVRQLRAPDLGYAAFGTRISALGNPVIDTSRWVMVAPPGPCPVPNGSGLLAEYYNGWLSSPQNQYNRNGTNFAATGNAGPLDSAARTANLPYLRSVRWPDPIYPGQGIPENVGASTGAPTCSFASGATTAQRWACVRDAINNVSNLAGFARSEGSFPSWGGFNYQFGGSGSIDSNSPFKRRLYNNALTSCNGSLADILLPTCRLSVPILSPPNPWPPVAPFIPPDPDPDRRDRGDFFWDPSCGEPETGGLVIDADDIGYSYVPLGNPRIAYNNNPPNNGVVDFTFEANQFNHLRSCWRRRSGGSPSGNNQGNDFFVVRWVGELYPRYPGLVNYNLNTDDGGRIVIRRRDASTATFRNASAGSGTFLNLGPNAAGVESWFDSGNAQTTLRVELECADPSQPSPYLVEIQAYENGGNAFVRFSTNPDGQSAESYDLRYLKPIPPVNKPCEPDQTKTVKDPSVQAKCAASLNCDPIWTGWGPACDTTICVATTITQTKTATLPAGCPGTPPTPQTQLVTCQPQFTYGNWSPWSPACTQTQQCNGTQITQTRSRTVTPLCTTNPPFTQTETQTITCSPPSPTCGNWSDWSPACTVANGGTKVTQTRSRTCTSVCKGSYTESQSQTVTCPATCNYEYGPWSPTCDSLTIACGTSQPLNQTRTGTLAAGSSPTCSATKTETQTITCTGKPCGPTTFAPDSPFDTPLGERVAVKPNTLDLRPVWEIEVEPEPETISVNTVAAVPPVPEGVTIALQPELSPVLEVKAAKVEPHWPSVSEALQAAFNWVFGEPAYAARNGLTSGLLSSQIANPSKEPGIRPAENIGAKIPGTPAAGTDNWARQLRRQLLNSSGEIRCGEEEVNPIDKGFWVPGVFRPNFNTTFKYTAYTGASRPSTLKFVPDPKDPTVNIVVDRDPLFGNIPGVQPQMVLNPYARVNNATAQTYTPTSTYLDGYYIDDKGVESIQNGLCFYVKPSGNAIQIQVDRNGSDGGQQEWVNVEPFTLNINAATTGFAGTNPVLGVILDEVTRRPIPIPNFQELASATLANRRRNDNGTTNYQLQPASSTRVNAVAISGIVPPRLNQPSGGMHNFLRLNELWRNQDLFFSGSMIQLNYSTYATGPFLQRSFEPPNLVADPTNVLGFDYYFPPNRRFGYDVGLQIARRFSPVSARFQFPSNTRTEFLRELDPQDPYVRRLRCALQAQAGVNLEGAAQIGGCGEFN</sequence>
<evidence type="ECO:0000256" key="1">
    <source>
        <dbReference type="SAM" id="MobiDB-lite"/>
    </source>
</evidence>
<reference evidence="3" key="1">
    <citation type="submission" date="2021-02" db="EMBL/GenBank/DDBJ databases">
        <title>The CRISPR/cas machinery reduction and long-range gene transfer in the hot spring cyanobacterium Synechococcus.</title>
        <authorList>
            <person name="Dvorak P."/>
            <person name="Jahodarova E."/>
            <person name="Hasler P."/>
            <person name="Poulickova A."/>
        </authorList>
    </citation>
    <scope>NUCLEOTIDE SEQUENCE</scope>
    <source>
        <strain evidence="3">Rupite</strain>
    </source>
</reference>
<feature type="region of interest" description="Disordered" evidence="1">
    <location>
        <begin position="417"/>
        <end position="442"/>
    </location>
</feature>
<dbReference type="EMBL" id="JAFIRA010000006">
    <property type="protein sequence ID" value="MCJ2542093.1"/>
    <property type="molecule type" value="Genomic_DNA"/>
</dbReference>
<dbReference type="InterPro" id="IPR049774">
    <property type="entry name" value="EPS_HpsA-like"/>
</dbReference>
<keyword evidence="4" id="KW-1185">Reference proteome</keyword>
<dbReference type="RefSeq" id="WP_244349318.1">
    <property type="nucleotide sequence ID" value="NZ_JAFIRA010000006.1"/>
</dbReference>